<reference evidence="1" key="1">
    <citation type="submission" date="2022-08" db="EMBL/GenBank/DDBJ databases">
        <title>Genome Sequence of Pycnoporus sanguineus.</title>
        <authorList>
            <person name="Buettner E."/>
        </authorList>
    </citation>
    <scope>NUCLEOTIDE SEQUENCE</scope>
    <source>
        <strain evidence="1">CG-C14</strain>
    </source>
</reference>
<evidence type="ECO:0000313" key="1">
    <source>
        <dbReference type="EMBL" id="KAJ3002409.1"/>
    </source>
</evidence>
<organism evidence="1 2">
    <name type="scientific">Trametes sanguinea</name>
    <dbReference type="NCBI Taxonomy" id="158606"/>
    <lineage>
        <taxon>Eukaryota</taxon>
        <taxon>Fungi</taxon>
        <taxon>Dikarya</taxon>
        <taxon>Basidiomycota</taxon>
        <taxon>Agaricomycotina</taxon>
        <taxon>Agaricomycetes</taxon>
        <taxon>Polyporales</taxon>
        <taxon>Polyporaceae</taxon>
        <taxon>Trametes</taxon>
    </lineage>
</organism>
<name>A0ACC1PTY8_9APHY</name>
<sequence length="388" mass="42329">MPTGSSTVGSSETHLVLPRLQTPRSPSPDPPRNIIWLTPTSLSTVNSQLRLHCTYQEPGPFVVHPPLGEVGPDASSSCATLHEILERYGARIVSMELDASLFPNPEEEETIACPLELPLHPSSKLYGDQIHGVAPNLPYLTELKIHTARKVSTRSLLALLCATLALKTLEVKNQALHQAVLPEDLGELPQVNLGHLQQLTILGVSSDTANACCRSSAALGRTITPLRDTLSTVRHAHLSCDAIKRQKGGSDVYRVIFTDNDERSRFQLHWECETRLHDIFKPTMHTILVFSSGADDAGDQIKSVLQAIQSLPAETAQVVVLARHRVPEPRDGSAAYHDMEGHAFGAYRVKDDKITVVAVRPDAYIGAFVRDAGGIKEYFSCILRVAGA</sequence>
<dbReference type="EMBL" id="JANSHE010001496">
    <property type="protein sequence ID" value="KAJ3002409.1"/>
    <property type="molecule type" value="Genomic_DNA"/>
</dbReference>
<accession>A0ACC1PTY8</accession>
<dbReference type="Proteomes" id="UP001144978">
    <property type="component" value="Unassembled WGS sequence"/>
</dbReference>
<evidence type="ECO:0000313" key="2">
    <source>
        <dbReference type="Proteomes" id="UP001144978"/>
    </source>
</evidence>
<protein>
    <submittedName>
        <fullName evidence="1">Uncharacterized protein</fullName>
    </submittedName>
</protein>
<keyword evidence="2" id="KW-1185">Reference proteome</keyword>
<proteinExistence type="predicted"/>
<gene>
    <name evidence="1" type="ORF">NUW54_g5862</name>
</gene>
<comment type="caution">
    <text evidence="1">The sequence shown here is derived from an EMBL/GenBank/DDBJ whole genome shotgun (WGS) entry which is preliminary data.</text>
</comment>